<sequence>MVDEATRTRARRADLSWKRHLEDLAAFHAHYGRTPSSIRPVNAGEERLARWWHRQLVAAGRQLLTAEQACLLDNLFSPNAMDDLAAC</sequence>
<dbReference type="Gene3D" id="6.10.140.530">
    <property type="match status" value="1"/>
</dbReference>
<dbReference type="AlphaFoldDB" id="A0A5D0XVY0"/>
<proteinExistence type="predicted"/>
<name>A0A5D0XVY0_9MICC</name>
<evidence type="ECO:0000259" key="1">
    <source>
        <dbReference type="Pfam" id="PF03457"/>
    </source>
</evidence>
<dbReference type="Proteomes" id="UP000323410">
    <property type="component" value="Unassembled WGS sequence"/>
</dbReference>
<feature type="domain" description="Helicase-associated" evidence="1">
    <location>
        <begin position="14"/>
        <end position="75"/>
    </location>
</feature>
<comment type="caution">
    <text evidence="2">The sequence shown here is derived from an EMBL/GenBank/DDBJ whole genome shotgun (WGS) entry which is preliminary data.</text>
</comment>
<dbReference type="Pfam" id="PF03457">
    <property type="entry name" value="HA"/>
    <property type="match status" value="1"/>
</dbReference>
<protein>
    <recommendedName>
        <fullName evidence="1">Helicase-associated domain-containing protein</fullName>
    </recommendedName>
</protein>
<dbReference type="OrthoDB" id="4954837at2"/>
<dbReference type="InterPro" id="IPR005114">
    <property type="entry name" value="Helicase_assoc"/>
</dbReference>
<organism evidence="2 3">
    <name type="scientific">Arthrobacter echini</name>
    <dbReference type="NCBI Taxonomy" id="1529066"/>
    <lineage>
        <taxon>Bacteria</taxon>
        <taxon>Bacillati</taxon>
        <taxon>Actinomycetota</taxon>
        <taxon>Actinomycetes</taxon>
        <taxon>Micrococcales</taxon>
        <taxon>Micrococcaceae</taxon>
        <taxon>Arthrobacter</taxon>
    </lineage>
</organism>
<accession>A0A5D0XVY0</accession>
<evidence type="ECO:0000313" key="2">
    <source>
        <dbReference type="EMBL" id="TYD00152.1"/>
    </source>
</evidence>
<evidence type="ECO:0000313" key="3">
    <source>
        <dbReference type="Proteomes" id="UP000323410"/>
    </source>
</evidence>
<reference evidence="2 3" key="1">
    <citation type="submission" date="2019-08" db="EMBL/GenBank/DDBJ databases">
        <title>Genone of Arthrobacter echini P9.</title>
        <authorList>
            <person name="Bowman J.P."/>
        </authorList>
    </citation>
    <scope>NUCLEOTIDE SEQUENCE [LARGE SCALE GENOMIC DNA]</scope>
    <source>
        <strain evidence="2 3">P9</strain>
    </source>
</reference>
<dbReference type="EMBL" id="VSLD01000001">
    <property type="protein sequence ID" value="TYD00152.1"/>
    <property type="molecule type" value="Genomic_DNA"/>
</dbReference>
<gene>
    <name evidence="2" type="ORF">FQ377_01405</name>
</gene>
<dbReference type="RefSeq" id="WP_148599459.1">
    <property type="nucleotide sequence ID" value="NZ_VSLD01000001.1"/>
</dbReference>
<keyword evidence="3" id="KW-1185">Reference proteome</keyword>